<protein>
    <submittedName>
        <fullName evidence="2">Uncharacterized protein</fullName>
    </submittedName>
</protein>
<accession>A0AAE0MNK4</accession>
<reference evidence="2" key="2">
    <citation type="submission" date="2023-06" db="EMBL/GenBank/DDBJ databases">
        <authorList>
            <consortium name="Lawrence Berkeley National Laboratory"/>
            <person name="Haridas S."/>
            <person name="Hensen N."/>
            <person name="Bonometti L."/>
            <person name="Westerberg I."/>
            <person name="Brannstrom I.O."/>
            <person name="Guillou S."/>
            <person name="Cros-Aarteil S."/>
            <person name="Calhoun S."/>
            <person name="Kuo A."/>
            <person name="Mondo S."/>
            <person name="Pangilinan J."/>
            <person name="Riley R."/>
            <person name="Labutti K."/>
            <person name="Andreopoulos B."/>
            <person name="Lipzen A."/>
            <person name="Chen C."/>
            <person name="Yanf M."/>
            <person name="Daum C."/>
            <person name="Ng V."/>
            <person name="Clum A."/>
            <person name="Steindorff A."/>
            <person name="Ohm R."/>
            <person name="Martin F."/>
            <person name="Silar P."/>
            <person name="Natvig D."/>
            <person name="Lalanne C."/>
            <person name="Gautier V."/>
            <person name="Ament-Velasquez S.L."/>
            <person name="Kruys A."/>
            <person name="Hutchinson M.I."/>
            <person name="Powell A.J."/>
            <person name="Barry K."/>
            <person name="Miller A.N."/>
            <person name="Grigoriev I.V."/>
            <person name="Debuchy R."/>
            <person name="Gladieux P."/>
            <person name="Thoren M.H."/>
            <person name="Johannesson H."/>
        </authorList>
    </citation>
    <scope>NUCLEOTIDE SEQUENCE</scope>
    <source>
        <strain evidence="2">CBS 560.94</strain>
    </source>
</reference>
<sequence>MGKAKILPEPSYPRPPETYSSEPPPIRGHPNILSAIPFPSTNKPRWWRDLGPARPTITSKTEEVSFMQEQTSPVKDSAPINKHDDVSDSEKAMVNSTEETVKEQDLMEEHVLAHGANHFGRNDGPPLRRQRWTAPGFGRPTFSPVYPGSFPGSSYGSLPGCFHSSRAFCGPPPALVGQPFAAPAPFQTSAEHPSAFPLGFELCGTGLACNNPDAKGEKTKDLVWARLEL</sequence>
<dbReference type="EMBL" id="JAUEPP010000007">
    <property type="protein sequence ID" value="KAK3338796.1"/>
    <property type="molecule type" value="Genomic_DNA"/>
</dbReference>
<evidence type="ECO:0000313" key="2">
    <source>
        <dbReference type="EMBL" id="KAK3338796.1"/>
    </source>
</evidence>
<feature type="compositionally biased region" description="Basic and acidic residues" evidence="1">
    <location>
        <begin position="81"/>
        <end position="91"/>
    </location>
</feature>
<evidence type="ECO:0000313" key="3">
    <source>
        <dbReference type="Proteomes" id="UP001278500"/>
    </source>
</evidence>
<dbReference type="GeneID" id="87866977"/>
<dbReference type="RefSeq" id="XP_062678156.1">
    <property type="nucleotide sequence ID" value="XM_062829823.1"/>
</dbReference>
<proteinExistence type="predicted"/>
<dbReference type="Proteomes" id="UP001278500">
    <property type="component" value="Unassembled WGS sequence"/>
</dbReference>
<gene>
    <name evidence="2" type="ORF">B0H65DRAFT_551578</name>
</gene>
<evidence type="ECO:0000256" key="1">
    <source>
        <dbReference type="SAM" id="MobiDB-lite"/>
    </source>
</evidence>
<keyword evidence="3" id="KW-1185">Reference proteome</keyword>
<feature type="compositionally biased region" description="Pro residues" evidence="1">
    <location>
        <begin position="10"/>
        <end position="27"/>
    </location>
</feature>
<organism evidence="2 3">
    <name type="scientific">Neurospora tetraspora</name>
    <dbReference type="NCBI Taxonomy" id="94610"/>
    <lineage>
        <taxon>Eukaryota</taxon>
        <taxon>Fungi</taxon>
        <taxon>Dikarya</taxon>
        <taxon>Ascomycota</taxon>
        <taxon>Pezizomycotina</taxon>
        <taxon>Sordariomycetes</taxon>
        <taxon>Sordariomycetidae</taxon>
        <taxon>Sordariales</taxon>
        <taxon>Sordariaceae</taxon>
        <taxon>Neurospora</taxon>
    </lineage>
</organism>
<feature type="region of interest" description="Disordered" evidence="1">
    <location>
        <begin position="1"/>
        <end position="92"/>
    </location>
</feature>
<dbReference type="AlphaFoldDB" id="A0AAE0MNK4"/>
<name>A0AAE0MNK4_9PEZI</name>
<reference evidence="2" key="1">
    <citation type="journal article" date="2023" name="Mol. Phylogenet. Evol.">
        <title>Genome-scale phylogeny and comparative genomics of the fungal order Sordariales.</title>
        <authorList>
            <person name="Hensen N."/>
            <person name="Bonometti L."/>
            <person name="Westerberg I."/>
            <person name="Brannstrom I.O."/>
            <person name="Guillou S."/>
            <person name="Cros-Aarteil S."/>
            <person name="Calhoun S."/>
            <person name="Haridas S."/>
            <person name="Kuo A."/>
            <person name="Mondo S."/>
            <person name="Pangilinan J."/>
            <person name="Riley R."/>
            <person name="LaButti K."/>
            <person name="Andreopoulos B."/>
            <person name="Lipzen A."/>
            <person name="Chen C."/>
            <person name="Yan M."/>
            <person name="Daum C."/>
            <person name="Ng V."/>
            <person name="Clum A."/>
            <person name="Steindorff A."/>
            <person name="Ohm R.A."/>
            <person name="Martin F."/>
            <person name="Silar P."/>
            <person name="Natvig D.O."/>
            <person name="Lalanne C."/>
            <person name="Gautier V."/>
            <person name="Ament-Velasquez S.L."/>
            <person name="Kruys A."/>
            <person name="Hutchinson M.I."/>
            <person name="Powell A.J."/>
            <person name="Barry K."/>
            <person name="Miller A.N."/>
            <person name="Grigoriev I.V."/>
            <person name="Debuchy R."/>
            <person name="Gladieux P."/>
            <person name="Hiltunen Thoren M."/>
            <person name="Johannesson H."/>
        </authorList>
    </citation>
    <scope>NUCLEOTIDE SEQUENCE</scope>
    <source>
        <strain evidence="2">CBS 560.94</strain>
    </source>
</reference>
<comment type="caution">
    <text evidence="2">The sequence shown here is derived from an EMBL/GenBank/DDBJ whole genome shotgun (WGS) entry which is preliminary data.</text>
</comment>